<dbReference type="EMBL" id="AEIJ01000096">
    <property type="status" value="NOT_ANNOTATED_CDS"/>
    <property type="molecule type" value="Genomic_DNA"/>
</dbReference>
<dbReference type="SUPFAM" id="SSF56112">
    <property type="entry name" value="Protein kinase-like (PK-like)"/>
    <property type="match status" value="1"/>
</dbReference>
<feature type="compositionally biased region" description="Low complexity" evidence="2">
    <location>
        <begin position="554"/>
        <end position="568"/>
    </location>
</feature>
<dbReference type="OMA" id="PHILGTF"/>
<dbReference type="STRING" id="683840.U5H149"/>
<feature type="compositionally biased region" description="Acidic residues" evidence="2">
    <location>
        <begin position="93"/>
        <end position="105"/>
    </location>
</feature>
<feature type="compositionally biased region" description="Low complexity" evidence="2">
    <location>
        <begin position="22"/>
        <end position="45"/>
    </location>
</feature>
<dbReference type="Proteomes" id="UP000017200">
    <property type="component" value="Unassembled WGS sequence"/>
</dbReference>
<feature type="region of interest" description="Disordered" evidence="2">
    <location>
        <begin position="382"/>
        <end position="418"/>
    </location>
</feature>
<reference evidence="5" key="1">
    <citation type="submission" date="2010-11" db="EMBL/GenBank/DDBJ databases">
        <title>The genome sequence of Microbotryum violaceum strain p1A1 Lamole.</title>
        <authorList>
            <person name="Cuomo C."/>
            <person name="Perlin M."/>
            <person name="Young S.K."/>
            <person name="Zeng Q."/>
            <person name="Gargeya S."/>
            <person name="Alvarado L."/>
            <person name="Berlin A."/>
            <person name="Chapman S.B."/>
            <person name="Chen Z."/>
            <person name="Freedman E."/>
            <person name="Gellesch M."/>
            <person name="Goldberg J."/>
            <person name="Griggs A."/>
            <person name="Gujja S."/>
            <person name="Heilman E."/>
            <person name="Heiman D."/>
            <person name="Howarth C."/>
            <person name="Mehta T."/>
            <person name="Neiman D."/>
            <person name="Pearson M."/>
            <person name="Roberts A."/>
            <person name="Saif S."/>
            <person name="Shea T."/>
            <person name="Shenoy N."/>
            <person name="Sisk P."/>
            <person name="Stolte C."/>
            <person name="Sykes S."/>
            <person name="White J."/>
            <person name="Yandava C."/>
            <person name="Haas B."/>
            <person name="Nusbaum C."/>
            <person name="Birren B."/>
        </authorList>
    </citation>
    <scope>NUCLEOTIDE SEQUENCE [LARGE SCALE GENOMIC DNA]</scope>
    <source>
        <strain evidence="5">p1A1 Lamole</strain>
    </source>
</reference>
<feature type="compositionally biased region" description="Polar residues" evidence="2">
    <location>
        <begin position="270"/>
        <end position="291"/>
    </location>
</feature>
<dbReference type="PANTHER" id="PTHR22603">
    <property type="entry name" value="CHOLINE/ETHANOALAMINE KINASE"/>
    <property type="match status" value="1"/>
</dbReference>
<evidence type="ECO:0000313" key="4">
    <source>
        <dbReference type="EnsemblFungi" id="MVLG_01111T0"/>
    </source>
</evidence>
<gene>
    <name evidence="3" type="ORF">MVLG_01111</name>
</gene>
<feature type="region of interest" description="Disordered" evidence="2">
    <location>
        <begin position="443"/>
        <end position="500"/>
    </location>
</feature>
<reference evidence="4" key="4">
    <citation type="submission" date="2015-06" db="UniProtKB">
        <authorList>
            <consortium name="EnsemblFungi"/>
        </authorList>
    </citation>
    <scope>IDENTIFICATION</scope>
</reference>
<dbReference type="HOGENOM" id="CLU_012712_5_0_1"/>
<dbReference type="InParanoid" id="U5H149"/>
<dbReference type="InterPro" id="IPR011009">
    <property type="entry name" value="Kinase-like_dom_sf"/>
</dbReference>
<dbReference type="Gene3D" id="3.90.1200.10">
    <property type="match status" value="1"/>
</dbReference>
<proteinExistence type="inferred from homology"/>
<dbReference type="AlphaFoldDB" id="U5H149"/>
<dbReference type="EMBL" id="GL541648">
    <property type="protein sequence ID" value="KDE08652.1"/>
    <property type="molecule type" value="Genomic_DNA"/>
</dbReference>
<dbReference type="GO" id="GO:0004305">
    <property type="term" value="F:ethanolamine kinase activity"/>
    <property type="evidence" value="ECO:0007669"/>
    <property type="project" value="TreeGrafter"/>
</dbReference>
<feature type="compositionally biased region" description="Low complexity" evidence="2">
    <location>
        <begin position="388"/>
        <end position="400"/>
    </location>
</feature>
<dbReference type="EnsemblFungi" id="MVLG_01111T0">
    <property type="protein sequence ID" value="MVLG_01111T0"/>
    <property type="gene ID" value="MVLG_01111"/>
</dbReference>
<protein>
    <recommendedName>
        <fullName evidence="6">Choline kinase N-terminal domain-containing protein</fullName>
    </recommendedName>
</protein>
<feature type="compositionally biased region" description="Acidic residues" evidence="2">
    <location>
        <begin position="115"/>
        <end position="127"/>
    </location>
</feature>
<dbReference type="Gene3D" id="3.30.200.20">
    <property type="entry name" value="Phosphorylase Kinase, domain 1"/>
    <property type="match status" value="1"/>
</dbReference>
<reference evidence="3" key="2">
    <citation type="submission" date="2010-11" db="EMBL/GenBank/DDBJ databases">
        <authorList>
            <consortium name="The Broad Institute Genome Sequencing Platform"/>
            <person name="Earl A."/>
            <person name="Ward D."/>
            <person name="Feldgarden M."/>
            <person name="Gevers D."/>
            <person name="Butler R."/>
            <person name="Young S.K."/>
            <person name="Zeng Q."/>
            <person name="Gargeya S."/>
            <person name="Fitzgerald M."/>
            <person name="Haas B."/>
            <person name="Abouelleil A."/>
            <person name="Alvarado L."/>
            <person name="Arachchi H.M."/>
            <person name="Berlin A."/>
            <person name="Brown A."/>
            <person name="Chapman S.B."/>
            <person name="Chen Z."/>
            <person name="Dunbar C."/>
            <person name="Freedman E."/>
            <person name="Gearin G."/>
            <person name="Gellesch M."/>
            <person name="Goldberg J."/>
            <person name="Griggs A."/>
            <person name="Gujja S."/>
            <person name="Heilman E."/>
            <person name="Heiman D."/>
            <person name="Howarth C."/>
            <person name="Larson L."/>
            <person name="Lui A."/>
            <person name="MacDonald P.J.P."/>
            <person name="Mehta T."/>
            <person name="Montmayeur A."/>
            <person name="Murphy C."/>
            <person name="Neiman D."/>
            <person name="Pearson M."/>
            <person name="Priest M."/>
            <person name="Roberts A."/>
            <person name="Saif S."/>
            <person name="Shea T."/>
            <person name="Shenoy N."/>
            <person name="Sisk P."/>
            <person name="Stolte C."/>
            <person name="Sykes S."/>
            <person name="White J."/>
            <person name="Yandava C."/>
            <person name="Wortman J."/>
            <person name="Nusbaum C."/>
            <person name="Birren B."/>
        </authorList>
    </citation>
    <scope>NUCLEOTIDE SEQUENCE</scope>
    <source>
        <strain evidence="3">P1A1 Lamole</strain>
    </source>
</reference>
<dbReference type="GO" id="GO:0004103">
    <property type="term" value="F:choline kinase activity"/>
    <property type="evidence" value="ECO:0007669"/>
    <property type="project" value="TreeGrafter"/>
</dbReference>
<feature type="region of interest" description="Disordered" evidence="2">
    <location>
        <begin position="1"/>
        <end position="127"/>
    </location>
</feature>
<feature type="compositionally biased region" description="Polar residues" evidence="2">
    <location>
        <begin position="452"/>
        <end position="461"/>
    </location>
</feature>
<dbReference type="FunCoup" id="U5H149">
    <property type="interactions" value="312"/>
</dbReference>
<evidence type="ECO:0000256" key="1">
    <source>
        <dbReference type="ARBA" id="ARBA00038211"/>
    </source>
</evidence>
<dbReference type="Pfam" id="PF01633">
    <property type="entry name" value="Choline_kinase"/>
    <property type="match status" value="2"/>
</dbReference>
<feature type="region of interest" description="Disordered" evidence="2">
    <location>
        <begin position="225"/>
        <end position="294"/>
    </location>
</feature>
<organism evidence="3">
    <name type="scientific">Microbotryum lychnidis-dioicae (strain p1A1 Lamole / MvSl-1064)</name>
    <name type="common">Anther smut fungus</name>
    <dbReference type="NCBI Taxonomy" id="683840"/>
    <lineage>
        <taxon>Eukaryota</taxon>
        <taxon>Fungi</taxon>
        <taxon>Dikarya</taxon>
        <taxon>Basidiomycota</taxon>
        <taxon>Pucciniomycotina</taxon>
        <taxon>Microbotryomycetes</taxon>
        <taxon>Microbotryales</taxon>
        <taxon>Microbotryaceae</taxon>
        <taxon>Microbotryum</taxon>
    </lineage>
</organism>
<dbReference type="PANTHER" id="PTHR22603:SF93">
    <property type="entry name" value="RE24176P"/>
    <property type="match status" value="1"/>
</dbReference>
<dbReference type="OrthoDB" id="10267235at2759"/>
<sequence>MSSVEDLVQIPPATSPLLLPTRGRASASGSNAAGAAAPNATTGSSRQAGSRHGAAHRHSSVDSIMLEQDIPEDLELEFMAPGDYTDRYRSGSYDDDDDDDDDDDGETRSGRSDSEDGADFDEDENELDDEQDIEDFTLEDGHIAGVASCNMRLSAKHYQLPEFSTSLLELLRDDLQVPGWVELPIDFPPSAIHIHKVSGSLTNAVFFVSVPETVFELHLDQPHTFASEGHSTPPLSYGNSESTASTPLNRATVLSELEKGRSTPKPGQGRLNTNGASTSRAIPPASDSNSKGPVESVAISAPTLLLRIYGPSSGSLISRRTELHILHTLSSSYQIGPRVLGTFSNGRVEEYFHSRALHKEEMRDERISRWIGRRMRELHSVRLDEMVPSGGPERSPSSGSKPQRPSLEHAGAHKSSSASIYSVSSSSSIFSFGASYYSDSSSNAGSYAGSMEGSQFGTPVVSSPHLLPRQASESRSGNKRRSRAGSIASGSSLRSRRSTKDRLGVWENITRWTREAKVVLQALDKLASMPGFDSFFDPPPPSPMIRAVDSGDSTATPTVTPPNNGTGASSSSGQHVPPLSSPMHTIALRAALNLPLFEQQVKMYRRYVHQWEKREGKSKRVFAHNDTQYGNLLLLTPTDEERQNGEDDVAAFDRSLAAPHQKIIVVDFEYASANPRAFDIANHFVEWQADYHHPSMSHALSTNKYPNRAERQRFLRAYVGCDQGRDVSRQSSSSSLYSDEAASPQREDVRVLRLEDEVRVWEASSHAMWAVWGIVQGKEDLLAMVEKWKKVCMNRQERKTRGEVGLAKGLEKVNFEEQRSADCKDEGATRPVLRRGKSGEIVNLEDTPEQEVEEDDTEMIAVDFDYLSYAFGRMDLFRNQLKALGIVD</sequence>
<evidence type="ECO:0000256" key="2">
    <source>
        <dbReference type="SAM" id="MobiDB-lite"/>
    </source>
</evidence>
<reference evidence="3 5" key="3">
    <citation type="journal article" date="2015" name="BMC Genomics">
        <title>Sex and parasites: genomic and transcriptomic analysis of Microbotryum lychnidis-dioicae, the biotrophic and plant-castrating anther smut fungus.</title>
        <authorList>
            <person name="Perlin M.H."/>
            <person name="Amselem J."/>
            <person name="Fontanillas E."/>
            <person name="Toh S.S."/>
            <person name="Chen Z."/>
            <person name="Goldberg J."/>
            <person name="Duplessis S."/>
            <person name="Henrissat B."/>
            <person name="Young S."/>
            <person name="Zeng Q."/>
            <person name="Aguileta G."/>
            <person name="Petit E."/>
            <person name="Badouin H."/>
            <person name="Andrews J."/>
            <person name="Razeeq D."/>
            <person name="Gabaldon T."/>
            <person name="Quesneville H."/>
            <person name="Giraud T."/>
            <person name="Hood M.E."/>
            <person name="Schultz D.J."/>
            <person name="Cuomo C.A."/>
        </authorList>
    </citation>
    <scope>NUCLEOTIDE SEQUENCE [LARGE SCALE GENOMIC DNA]</scope>
    <source>
        <strain evidence="5">p1A1 Lamole</strain>
        <strain evidence="3">P1A1 Lamole</strain>
    </source>
</reference>
<evidence type="ECO:0000313" key="5">
    <source>
        <dbReference type="Proteomes" id="UP000017200"/>
    </source>
</evidence>
<dbReference type="GO" id="GO:0006646">
    <property type="term" value="P:phosphatidylethanolamine biosynthetic process"/>
    <property type="evidence" value="ECO:0007669"/>
    <property type="project" value="TreeGrafter"/>
</dbReference>
<feature type="compositionally biased region" description="Polar residues" evidence="2">
    <location>
        <begin position="229"/>
        <end position="249"/>
    </location>
</feature>
<evidence type="ECO:0000313" key="3">
    <source>
        <dbReference type="EMBL" id="KDE08652.1"/>
    </source>
</evidence>
<name>U5H149_USTV1</name>
<comment type="similarity">
    <text evidence="1">Belongs to the choline/ethanolamine kinase family.</text>
</comment>
<dbReference type="GO" id="GO:0005737">
    <property type="term" value="C:cytoplasm"/>
    <property type="evidence" value="ECO:0007669"/>
    <property type="project" value="TreeGrafter"/>
</dbReference>
<accession>U5H149</accession>
<feature type="compositionally biased region" description="Low complexity" evidence="2">
    <location>
        <begin position="484"/>
        <end position="493"/>
    </location>
</feature>
<feature type="region of interest" description="Disordered" evidence="2">
    <location>
        <begin position="549"/>
        <end position="578"/>
    </location>
</feature>
<keyword evidence="5" id="KW-1185">Reference proteome</keyword>
<evidence type="ECO:0008006" key="6">
    <source>
        <dbReference type="Google" id="ProtNLM"/>
    </source>
</evidence>